<comment type="caution">
    <text evidence="5">The sequence shown here is derived from an EMBL/GenBank/DDBJ whole genome shotgun (WGS) entry which is preliminary data.</text>
</comment>
<keyword evidence="6" id="KW-1185">Reference proteome</keyword>
<dbReference type="InterPro" id="IPR000504">
    <property type="entry name" value="RRM_dom"/>
</dbReference>
<dbReference type="Gene3D" id="3.30.70.330">
    <property type="match status" value="1"/>
</dbReference>
<dbReference type="PROSITE" id="PS50102">
    <property type="entry name" value="RRM"/>
    <property type="match status" value="1"/>
</dbReference>
<dbReference type="InterPro" id="IPR012677">
    <property type="entry name" value="Nucleotide-bd_a/b_plait_sf"/>
</dbReference>
<evidence type="ECO:0000313" key="5">
    <source>
        <dbReference type="EMBL" id="KAL0076388.1"/>
    </source>
</evidence>
<dbReference type="InterPro" id="IPR035979">
    <property type="entry name" value="RBD_domain_sf"/>
</dbReference>
<dbReference type="Proteomes" id="UP001448207">
    <property type="component" value="Unassembled WGS sequence"/>
</dbReference>
<feature type="domain" description="RRM" evidence="4">
    <location>
        <begin position="173"/>
        <end position="264"/>
    </location>
</feature>
<feature type="compositionally biased region" description="Basic and acidic residues" evidence="3">
    <location>
        <begin position="111"/>
        <end position="148"/>
    </location>
</feature>
<dbReference type="SUPFAM" id="SSF54928">
    <property type="entry name" value="RNA-binding domain, RBD"/>
    <property type="match status" value="1"/>
</dbReference>
<sequence length="321" mass="35732">MAYTKKAKNFTKAGVKAKPRKTATSVVSVTVATKVEKPNKKHKQRERISSEAINPKYAKKVGSKVDLSGMELMPKFIKDFMMEVIAKAAGKEQEKEDAKIARKVAVQKYLESKKEKKEDKKSLKQDKLEQTKQKLVEAQKSKKSDGRKAKAQAKTEASRPKKAYNVMSSDPTQTLYITNLSGKTHTPGKWTSGRISHVHKLKASLYGLFSTYGVILAINAINTEKMREQAFIAFDNVASATSALRSLNGFTFYDRPLKIVYAKTKSDVVAKLDGTYRPKVADKKASSSNRTLLGKRAVGDDLDDAPMKSRKIESDEDDDSE</sequence>
<protein>
    <recommendedName>
        <fullName evidence="4">RRM domain-containing protein</fullName>
    </recommendedName>
</protein>
<evidence type="ECO:0000313" key="6">
    <source>
        <dbReference type="Proteomes" id="UP001448207"/>
    </source>
</evidence>
<proteinExistence type="predicted"/>
<dbReference type="PANTHER" id="PTHR23189">
    <property type="entry name" value="RNA RECOGNITION MOTIF-CONTAINING"/>
    <property type="match status" value="1"/>
</dbReference>
<evidence type="ECO:0000256" key="3">
    <source>
        <dbReference type="SAM" id="MobiDB-lite"/>
    </source>
</evidence>
<evidence type="ECO:0000256" key="1">
    <source>
        <dbReference type="ARBA" id="ARBA00022884"/>
    </source>
</evidence>
<gene>
    <name evidence="5" type="ORF">J3Q64DRAFT_1840780</name>
</gene>
<organism evidence="5 6">
    <name type="scientific">Phycomyces blakesleeanus</name>
    <dbReference type="NCBI Taxonomy" id="4837"/>
    <lineage>
        <taxon>Eukaryota</taxon>
        <taxon>Fungi</taxon>
        <taxon>Fungi incertae sedis</taxon>
        <taxon>Mucoromycota</taxon>
        <taxon>Mucoromycotina</taxon>
        <taxon>Mucoromycetes</taxon>
        <taxon>Mucorales</taxon>
        <taxon>Phycomycetaceae</taxon>
        <taxon>Phycomyces</taxon>
    </lineage>
</organism>
<evidence type="ECO:0000259" key="4">
    <source>
        <dbReference type="PROSITE" id="PS50102"/>
    </source>
</evidence>
<dbReference type="EMBL" id="JBCLYO010000031">
    <property type="protein sequence ID" value="KAL0076388.1"/>
    <property type="molecule type" value="Genomic_DNA"/>
</dbReference>
<feature type="region of interest" description="Disordered" evidence="3">
    <location>
        <begin position="280"/>
        <end position="321"/>
    </location>
</feature>
<reference evidence="5 6" key="1">
    <citation type="submission" date="2024-04" db="EMBL/GenBank/DDBJ databases">
        <title>Symmetric and asymmetric DNA N6-adenine methylation regulates different biological responses in Mucorales.</title>
        <authorList>
            <consortium name="Lawrence Berkeley National Laboratory"/>
            <person name="Lax C."/>
            <person name="Mondo S.J."/>
            <person name="Osorio-Concepcion M."/>
            <person name="Muszewska A."/>
            <person name="Corrochano-Luque M."/>
            <person name="Gutierrez G."/>
            <person name="Riley R."/>
            <person name="Lipzen A."/>
            <person name="Guo J."/>
            <person name="Hundley H."/>
            <person name="Amirebrahimi M."/>
            <person name="Ng V."/>
            <person name="Lorenzo-Gutierrez D."/>
            <person name="Binder U."/>
            <person name="Yang J."/>
            <person name="Song Y."/>
            <person name="Canovas D."/>
            <person name="Navarro E."/>
            <person name="Freitag M."/>
            <person name="Gabaldon T."/>
            <person name="Grigoriev I.V."/>
            <person name="Corrochano L.M."/>
            <person name="Nicolas F.E."/>
            <person name="Garre V."/>
        </authorList>
    </citation>
    <scope>NUCLEOTIDE SEQUENCE [LARGE SCALE GENOMIC DNA]</scope>
    <source>
        <strain evidence="5 6">L51</strain>
    </source>
</reference>
<accession>A0ABR3ALS7</accession>
<keyword evidence="1 2" id="KW-0694">RNA-binding</keyword>
<evidence type="ECO:0000256" key="2">
    <source>
        <dbReference type="PROSITE-ProRule" id="PRU00176"/>
    </source>
</evidence>
<dbReference type="SMART" id="SM00360">
    <property type="entry name" value="RRM"/>
    <property type="match status" value="1"/>
</dbReference>
<dbReference type="Pfam" id="PF00076">
    <property type="entry name" value="RRM_1"/>
    <property type="match status" value="1"/>
</dbReference>
<feature type="region of interest" description="Disordered" evidence="3">
    <location>
        <begin position="111"/>
        <end position="162"/>
    </location>
</feature>
<name>A0ABR3ALS7_PHYBL</name>